<keyword evidence="10 11" id="KW-0472">Membrane</keyword>
<proteinExistence type="inferred from homology"/>
<dbReference type="Pfam" id="PF01061">
    <property type="entry name" value="ABC2_membrane"/>
    <property type="match status" value="1"/>
</dbReference>
<feature type="transmembrane region" description="Helical" evidence="11">
    <location>
        <begin position="234"/>
        <end position="252"/>
    </location>
</feature>
<comment type="subcellular location">
    <subcellularLocation>
        <location evidence="11">Cell inner membrane</location>
        <topology evidence="11">Multi-pass membrane protein</topology>
    </subcellularLocation>
    <subcellularLocation>
        <location evidence="1">Cell membrane</location>
        <topology evidence="1">Multi-pass membrane protein</topology>
    </subcellularLocation>
</comment>
<dbReference type="RefSeq" id="WP_073275123.1">
    <property type="nucleotide sequence ID" value="NZ_FQVA01000002.1"/>
</dbReference>
<keyword evidence="6 11" id="KW-0812">Transmembrane</keyword>
<name>A0A1M5CLD9_9GAMM</name>
<evidence type="ECO:0000256" key="5">
    <source>
        <dbReference type="ARBA" id="ARBA00022597"/>
    </source>
</evidence>
<dbReference type="EMBL" id="FQVA01000002">
    <property type="protein sequence ID" value="SHF55538.1"/>
    <property type="molecule type" value="Genomic_DNA"/>
</dbReference>
<feature type="transmembrane region" description="Helical" evidence="11">
    <location>
        <begin position="144"/>
        <end position="166"/>
    </location>
</feature>
<dbReference type="GO" id="GO:0015920">
    <property type="term" value="P:lipopolysaccharide transport"/>
    <property type="evidence" value="ECO:0007669"/>
    <property type="project" value="TreeGrafter"/>
</dbReference>
<feature type="transmembrane region" description="Helical" evidence="11">
    <location>
        <begin position="34"/>
        <end position="55"/>
    </location>
</feature>
<protein>
    <recommendedName>
        <fullName evidence="11">Transport permease protein</fullName>
    </recommendedName>
</protein>
<comment type="similarity">
    <text evidence="2 11">Belongs to the ABC-2 integral membrane protein family.</text>
</comment>
<accession>A0A1M5CLD9</accession>
<dbReference type="PANTHER" id="PTHR30413:SF10">
    <property type="entry name" value="CAPSULE POLYSACCHARIDE EXPORT INNER-MEMBRANE PROTEIN CTRC"/>
    <property type="match status" value="1"/>
</dbReference>
<dbReference type="InterPro" id="IPR047817">
    <property type="entry name" value="ABC2_TM_bact-type"/>
</dbReference>
<evidence type="ECO:0000256" key="4">
    <source>
        <dbReference type="ARBA" id="ARBA00022475"/>
    </source>
</evidence>
<dbReference type="InterPro" id="IPR000412">
    <property type="entry name" value="ABC_2_transport"/>
</dbReference>
<keyword evidence="3 11" id="KW-0813">Transport</keyword>
<keyword evidence="4 11" id="KW-1003">Cell membrane</keyword>
<dbReference type="STRING" id="494016.SAMN04487965_2235"/>
<keyword evidence="5" id="KW-0762">Sugar transport</keyword>
<evidence type="ECO:0000256" key="8">
    <source>
        <dbReference type="ARBA" id="ARBA00022989"/>
    </source>
</evidence>
<dbReference type="InterPro" id="IPR013525">
    <property type="entry name" value="ABC2_TM"/>
</dbReference>
<dbReference type="GO" id="GO:0015774">
    <property type="term" value="P:polysaccharide transport"/>
    <property type="evidence" value="ECO:0007669"/>
    <property type="project" value="UniProtKB-KW"/>
</dbReference>
<sequence length="263" mass="30143">MGPTVHRTPWQIQRDVIHALLVREMKTRFGKWKLGYAWVLLEPAMHIMLLAFIFSFAGREFYPGIPTMLFMLAGIAPFLFFNHSFSKALAAVESNRGLFNYRQLRPFDAVVTRVLLEFAIYLFSTVALLAILAWFGVSATFNDFLLLVAVNVLYLCFCLGMSLALCVAGERFPEAAKFGPMIVRPLYFMSGVFFSLEQIPEQYHPYLAWNPILHVVELTREGLFASYHGMFANLPYFAFCSLGMLGFGLLVYRSQWRDLVRSR</sequence>
<evidence type="ECO:0000256" key="1">
    <source>
        <dbReference type="ARBA" id="ARBA00004651"/>
    </source>
</evidence>
<dbReference type="PROSITE" id="PS51012">
    <property type="entry name" value="ABC_TM2"/>
    <property type="match status" value="1"/>
</dbReference>
<keyword evidence="14" id="KW-1185">Reference proteome</keyword>
<organism evidence="13 14">
    <name type="scientific">Microbulbifer donghaiensis</name>
    <dbReference type="NCBI Taxonomy" id="494016"/>
    <lineage>
        <taxon>Bacteria</taxon>
        <taxon>Pseudomonadati</taxon>
        <taxon>Pseudomonadota</taxon>
        <taxon>Gammaproteobacteria</taxon>
        <taxon>Cellvibrionales</taxon>
        <taxon>Microbulbiferaceae</taxon>
        <taxon>Microbulbifer</taxon>
    </lineage>
</organism>
<keyword evidence="9" id="KW-0625">Polysaccharide transport</keyword>
<gene>
    <name evidence="13" type="ORF">SAMN04487965_2235</name>
</gene>
<reference evidence="14" key="1">
    <citation type="submission" date="2016-11" db="EMBL/GenBank/DDBJ databases">
        <authorList>
            <person name="Varghese N."/>
            <person name="Submissions S."/>
        </authorList>
    </citation>
    <scope>NUCLEOTIDE SEQUENCE [LARGE SCALE GENOMIC DNA]</scope>
    <source>
        <strain evidence="14">CGMCC 1.7063</strain>
    </source>
</reference>
<dbReference type="PANTHER" id="PTHR30413">
    <property type="entry name" value="INNER MEMBRANE TRANSPORT PERMEASE"/>
    <property type="match status" value="1"/>
</dbReference>
<keyword evidence="8 11" id="KW-1133">Transmembrane helix</keyword>
<feature type="domain" description="ABC transmembrane type-2" evidence="12">
    <location>
        <begin position="34"/>
        <end position="255"/>
    </location>
</feature>
<dbReference type="OrthoDB" id="9814458at2"/>
<feature type="transmembrane region" description="Helical" evidence="11">
    <location>
        <begin position="114"/>
        <end position="138"/>
    </location>
</feature>
<evidence type="ECO:0000313" key="14">
    <source>
        <dbReference type="Proteomes" id="UP000184170"/>
    </source>
</evidence>
<evidence type="ECO:0000256" key="7">
    <source>
        <dbReference type="ARBA" id="ARBA00022903"/>
    </source>
</evidence>
<evidence type="ECO:0000313" key="13">
    <source>
        <dbReference type="EMBL" id="SHF55538.1"/>
    </source>
</evidence>
<dbReference type="Proteomes" id="UP000184170">
    <property type="component" value="Unassembled WGS sequence"/>
</dbReference>
<dbReference type="GO" id="GO:0043190">
    <property type="term" value="C:ATP-binding cassette (ABC) transporter complex"/>
    <property type="evidence" value="ECO:0007669"/>
    <property type="project" value="InterPro"/>
</dbReference>
<evidence type="ECO:0000259" key="12">
    <source>
        <dbReference type="PROSITE" id="PS51012"/>
    </source>
</evidence>
<keyword evidence="7" id="KW-0972">Capsule biogenesis/degradation</keyword>
<evidence type="ECO:0000256" key="6">
    <source>
        <dbReference type="ARBA" id="ARBA00022692"/>
    </source>
</evidence>
<feature type="transmembrane region" description="Helical" evidence="11">
    <location>
        <begin position="61"/>
        <end position="81"/>
    </location>
</feature>
<dbReference type="PRINTS" id="PR00164">
    <property type="entry name" value="ABC2TRNSPORT"/>
</dbReference>
<evidence type="ECO:0000256" key="9">
    <source>
        <dbReference type="ARBA" id="ARBA00023047"/>
    </source>
</evidence>
<dbReference type="AlphaFoldDB" id="A0A1M5CLD9"/>
<feature type="transmembrane region" description="Helical" evidence="11">
    <location>
        <begin position="178"/>
        <end position="196"/>
    </location>
</feature>
<dbReference type="GO" id="GO:0140359">
    <property type="term" value="F:ABC-type transporter activity"/>
    <property type="evidence" value="ECO:0007669"/>
    <property type="project" value="InterPro"/>
</dbReference>
<evidence type="ECO:0000256" key="11">
    <source>
        <dbReference type="RuleBase" id="RU361157"/>
    </source>
</evidence>
<evidence type="ECO:0000256" key="10">
    <source>
        <dbReference type="ARBA" id="ARBA00023136"/>
    </source>
</evidence>
<evidence type="ECO:0000256" key="3">
    <source>
        <dbReference type="ARBA" id="ARBA00022448"/>
    </source>
</evidence>
<evidence type="ECO:0000256" key="2">
    <source>
        <dbReference type="ARBA" id="ARBA00007783"/>
    </source>
</evidence>